<sequence>MIVDIRRRWQRDQEARGGETERRQAERLTCDDGAELKRFFFGRGRGFIKVGAEGEAAEVGGEGARDKY</sequence>
<gene>
    <name evidence="1" type="ORF">LITE_LOCUS36596</name>
</gene>
<organism evidence="1 2">
    <name type="scientific">Linum tenue</name>
    <dbReference type="NCBI Taxonomy" id="586396"/>
    <lineage>
        <taxon>Eukaryota</taxon>
        <taxon>Viridiplantae</taxon>
        <taxon>Streptophyta</taxon>
        <taxon>Embryophyta</taxon>
        <taxon>Tracheophyta</taxon>
        <taxon>Spermatophyta</taxon>
        <taxon>Magnoliopsida</taxon>
        <taxon>eudicotyledons</taxon>
        <taxon>Gunneridae</taxon>
        <taxon>Pentapetalae</taxon>
        <taxon>rosids</taxon>
        <taxon>fabids</taxon>
        <taxon>Malpighiales</taxon>
        <taxon>Linaceae</taxon>
        <taxon>Linum</taxon>
    </lineage>
</organism>
<evidence type="ECO:0000313" key="1">
    <source>
        <dbReference type="EMBL" id="CAI0465408.1"/>
    </source>
</evidence>
<proteinExistence type="predicted"/>
<reference evidence="1" key="1">
    <citation type="submission" date="2022-08" db="EMBL/GenBank/DDBJ databases">
        <authorList>
            <person name="Gutierrez-Valencia J."/>
        </authorList>
    </citation>
    <scope>NUCLEOTIDE SEQUENCE</scope>
</reference>
<accession>A0AAV0P3I7</accession>
<dbReference type="EMBL" id="CAMGYJ010000008">
    <property type="protein sequence ID" value="CAI0465408.1"/>
    <property type="molecule type" value="Genomic_DNA"/>
</dbReference>
<comment type="caution">
    <text evidence="1">The sequence shown here is derived from an EMBL/GenBank/DDBJ whole genome shotgun (WGS) entry which is preliminary data.</text>
</comment>
<dbReference type="Proteomes" id="UP001154282">
    <property type="component" value="Unassembled WGS sequence"/>
</dbReference>
<dbReference type="AlphaFoldDB" id="A0AAV0P3I7"/>
<keyword evidence="2" id="KW-1185">Reference proteome</keyword>
<protein>
    <submittedName>
        <fullName evidence="1">Uncharacterized protein</fullName>
    </submittedName>
</protein>
<name>A0AAV0P3I7_9ROSI</name>
<evidence type="ECO:0000313" key="2">
    <source>
        <dbReference type="Proteomes" id="UP001154282"/>
    </source>
</evidence>